<dbReference type="AlphaFoldDB" id="C1IC30"/>
<keyword evidence="3" id="KW-1185">Reference proteome</keyword>
<evidence type="ECO:0000313" key="3">
    <source>
        <dbReference type="Proteomes" id="UP000649259"/>
    </source>
</evidence>
<accession>C1IC30</accession>
<evidence type="ECO:0000313" key="2">
    <source>
        <dbReference type="EMBL" id="GHI60768.1"/>
    </source>
</evidence>
<protein>
    <submittedName>
        <fullName evidence="1">Uncharacterized protein</fullName>
    </submittedName>
</protein>
<dbReference type="Proteomes" id="UP000649259">
    <property type="component" value="Unassembled WGS sequence"/>
</dbReference>
<dbReference type="InterPro" id="IPR046306">
    <property type="entry name" value="DUF6421"/>
</dbReference>
<reference evidence="1" key="1">
    <citation type="journal article" date="2009" name="J. Biol. Chem.">
        <title>Characterization of the polyoxin biosynthetic gene cluster from Streptomyces cacaoi and engineered production of polyoxin H.</title>
        <authorList>
            <person name="Chen W."/>
            <person name="Huang T."/>
            <person name="He X."/>
            <person name="Meng Q."/>
            <person name="You D."/>
            <person name="Bai L."/>
            <person name="Li J."/>
            <person name="Wu M."/>
            <person name="Li R."/>
            <person name="Xie Z."/>
            <person name="Zhou H."/>
            <person name="Zhou X."/>
            <person name="Tan H."/>
            <person name="Deng Z."/>
        </authorList>
    </citation>
    <scope>NUCLEOTIDE SEQUENCE</scope>
</reference>
<proteinExistence type="predicted"/>
<dbReference type="GeneID" id="91470314"/>
<reference evidence="3" key="4">
    <citation type="submission" date="2023-07" db="EMBL/GenBank/DDBJ databases">
        <title>Whole genome shotgun sequence of Streptomyces cacaoi subsp. asoensis NBRC 13813.</title>
        <authorList>
            <person name="Komaki H."/>
            <person name="Tamura T."/>
        </authorList>
    </citation>
    <scope>NUCLEOTIDE SEQUENCE [LARGE SCALE GENOMIC DNA]</scope>
    <source>
        <strain evidence="3">NBRC 13813</strain>
    </source>
</reference>
<evidence type="ECO:0000313" key="1">
    <source>
        <dbReference type="EMBL" id="ABX24499.1"/>
    </source>
</evidence>
<dbReference type="EMBL" id="BNEB01000002">
    <property type="protein sequence ID" value="GHI60768.1"/>
    <property type="molecule type" value="Genomic_DNA"/>
</dbReference>
<organism evidence="1">
    <name type="scientific">Streptomyces asoensis</name>
    <dbReference type="NCBI Taxonomy" id="249586"/>
    <lineage>
        <taxon>Bacteria</taxon>
        <taxon>Bacillati</taxon>
        <taxon>Actinomycetota</taxon>
        <taxon>Actinomycetes</taxon>
        <taxon>Kitasatosporales</taxon>
        <taxon>Streptomycetaceae</taxon>
        <taxon>Streptomyces</taxon>
    </lineage>
</organism>
<reference evidence="1" key="2">
    <citation type="journal article" date="2009" name="Microbiology">
        <title>polR, a pathway-specific transcriptional regulatory gene, positively controls polyoxin biosynthesis in Streptomyces cacaoi subsp. asoensis.</title>
        <authorList>
            <person name="Li R."/>
            <person name="Xie Z."/>
            <person name="Tian Y."/>
            <person name="Yang H."/>
            <person name="Chen W."/>
            <person name="You D."/>
            <person name="Liu G."/>
            <person name="Deng Z."/>
            <person name="Tan H."/>
        </authorList>
    </citation>
    <scope>NUCLEOTIDE SEQUENCE</scope>
</reference>
<name>C1IC30_9ACTN</name>
<reference evidence="2" key="3">
    <citation type="submission" date="2020-09" db="EMBL/GenBank/DDBJ databases">
        <title>Whole genome shotgun sequence of Streptomyces cacaoi subsp. asoensis NBRC 13813.</title>
        <authorList>
            <person name="Komaki H."/>
            <person name="Tamura T."/>
        </authorList>
    </citation>
    <scope>NUCLEOTIDE SEQUENCE</scope>
    <source>
        <strain evidence="2">NBRC 13813</strain>
    </source>
</reference>
<sequence length="370" mass="42330">MDDMNPVFAEVDRLRRRIGDRTSLRDPQFLKELADRLERSPALSERPITRALAADLRVFRPGQVLEATKEHINSRRDNDVFSLFDASYFPSLSLDYLTYETLPTDPHLAERYASNTLPVNITGASEGFGARVVVALFPENQLDGHQGPDDMIFYFIDKFVERHLRITRRMIEAVTAPDSFPLLHGMTDEQVEQASSWWVRLHEYHHRQGDMPVPQYLSAKKRKPLAGLEELRVDVSGILACEDDEKLPRQQARQAAQFILAERLLRYAVEGIPRPNYDAVASQLLFNYCESHGGLKVKDGVIHVASDIVAVLREFLGEIQRMESRIHEEPVTSVTARMLAFTNSYTDYDAQARDYRHIAFFADVKERLGV</sequence>
<dbReference type="Pfam" id="PF19985">
    <property type="entry name" value="DUF6421"/>
    <property type="match status" value="1"/>
</dbReference>
<dbReference type="EMBL" id="EU158805">
    <property type="protein sequence ID" value="ABX24499.1"/>
    <property type="molecule type" value="Genomic_DNA"/>
</dbReference>
<gene>
    <name evidence="1" type="primary">polE</name>
    <name evidence="2" type="ORF">Saso_24180</name>
</gene>
<dbReference type="RefSeq" id="WP_189919249.1">
    <property type="nucleotide sequence ID" value="NZ_BMSI01000002.1"/>
</dbReference>